<protein>
    <submittedName>
        <fullName evidence="1">COG3313 Predicted Fe-S protein</fullName>
    </submittedName>
</protein>
<dbReference type="PANTHER" id="PTHR35175">
    <property type="entry name" value="DUF1289 DOMAIN-CONTAINING PROTEIN"/>
    <property type="match status" value="1"/>
</dbReference>
<name>A0A6J5TAK4_9CAUD</name>
<gene>
    <name evidence="1" type="ORF">UFOVP71_420</name>
</gene>
<sequence length="64" mass="7479">MNNEHANNSNPCIGICAVDENGFCVGCLRTNDERAVWYTESNEWREIVLKEIEKREERMFGDNQ</sequence>
<organism evidence="1">
    <name type="scientific">uncultured Caudovirales phage</name>
    <dbReference type="NCBI Taxonomy" id="2100421"/>
    <lineage>
        <taxon>Viruses</taxon>
        <taxon>Duplodnaviria</taxon>
        <taxon>Heunggongvirae</taxon>
        <taxon>Uroviricota</taxon>
        <taxon>Caudoviricetes</taxon>
        <taxon>Peduoviridae</taxon>
        <taxon>Maltschvirus</taxon>
        <taxon>Maltschvirus maltsch</taxon>
    </lineage>
</organism>
<reference evidence="1" key="1">
    <citation type="submission" date="2020-05" db="EMBL/GenBank/DDBJ databases">
        <authorList>
            <person name="Chiriac C."/>
            <person name="Salcher M."/>
            <person name="Ghai R."/>
            <person name="Kavagutti S V."/>
        </authorList>
    </citation>
    <scope>NUCLEOTIDE SEQUENCE</scope>
</reference>
<evidence type="ECO:0000313" key="1">
    <source>
        <dbReference type="EMBL" id="CAB4241882.1"/>
    </source>
</evidence>
<proteinExistence type="predicted"/>
<dbReference type="Pfam" id="PF06945">
    <property type="entry name" value="DUF1289"/>
    <property type="match status" value="1"/>
</dbReference>
<accession>A0A6J5TAK4</accession>
<dbReference type="EMBL" id="LR797824">
    <property type="protein sequence ID" value="CAB4241882.1"/>
    <property type="molecule type" value="Genomic_DNA"/>
</dbReference>
<dbReference type="InterPro" id="IPR010710">
    <property type="entry name" value="DUF1289"/>
</dbReference>
<dbReference type="PANTHER" id="PTHR35175:SF2">
    <property type="entry name" value="DUF1289 DOMAIN-CONTAINING PROTEIN"/>
    <property type="match status" value="1"/>
</dbReference>